<evidence type="ECO:0000256" key="1">
    <source>
        <dbReference type="SAM" id="MobiDB-lite"/>
    </source>
</evidence>
<proteinExistence type="predicted"/>
<evidence type="ECO:0000313" key="2">
    <source>
        <dbReference type="EMBL" id="APY28333.1"/>
    </source>
</evidence>
<feature type="compositionally biased region" description="Acidic residues" evidence="1">
    <location>
        <begin position="225"/>
        <end position="242"/>
    </location>
</feature>
<protein>
    <submittedName>
        <fullName evidence="2">ORF02</fullName>
    </submittedName>
</protein>
<feature type="region of interest" description="Disordered" evidence="1">
    <location>
        <begin position="222"/>
        <end position="242"/>
    </location>
</feature>
<accession>A0A1P8SW55</accession>
<evidence type="ECO:0000313" key="3">
    <source>
        <dbReference type="Proteomes" id="UP000241841"/>
    </source>
</evidence>
<keyword evidence="3" id="KW-1185">Reference proteome</keyword>
<reference evidence="3" key="1">
    <citation type="journal article" date="2017" name="Virology">
        <title>A novel pathogenic aviadenovirus from red-bellied parrots (Poicephalus rufiventris) unveils deep recombination events among avian host lineages.</title>
        <authorList>
            <person name="Das S."/>
            <person name="Fearnside K."/>
            <person name="Sarker S."/>
            <person name="Forwood J.K."/>
            <person name="Raidal S.R."/>
        </authorList>
    </citation>
    <scope>NUCLEOTIDE SEQUENCE [LARGE SCALE GENOMIC DNA]</scope>
</reference>
<dbReference type="Proteomes" id="UP000241841">
    <property type="component" value="Segment"/>
</dbReference>
<organism evidence="2 3">
    <name type="scientific">psittacine adenovirus 4</name>
    <dbReference type="NCBI Taxonomy" id="2773287"/>
    <lineage>
        <taxon>Viruses</taxon>
        <taxon>Varidnaviria</taxon>
        <taxon>Bamfordvirae</taxon>
        <taxon>Preplasmiviricota</taxon>
        <taxon>Polisuviricotina</taxon>
        <taxon>Pharingeaviricetes</taxon>
        <taxon>Rowavirales</taxon>
        <taxon>Adenoviridae</taxon>
        <taxon>Aviadenovirus</taxon>
        <taxon>Aviadenovirus rubri</taxon>
        <taxon>Psittacine aviadenovirus B</taxon>
    </lineage>
</organism>
<sequence length="242" mass="27857">MSQLYLSLIMQPVQFPNICGAYTNTLYNIVANGMDENTAANALGDFFSSAVVNTLYIYGSMESHAEDFFNNLRSILNSEPELTFLESCDQLGPHLPQKRIVRVRQRMDTWPTPSSLHKIMPFPIINHVYRPFCRDDFCCYLYCGNSESGPLDTFRCRNPIGQLCVRRRYSGRRSCGICFWVPMKKRLKEPQPLLRAEDERYIDEGCVVEPLGVDGQFYRSRYSDVESEGPDSDEEIPSDIDW</sequence>
<dbReference type="EMBL" id="KX577802">
    <property type="protein sequence ID" value="APY28333.1"/>
    <property type="molecule type" value="Genomic_DNA"/>
</dbReference>
<name>A0A1P8SW55_9ADEN</name>